<accession>A0A9N8VZ49</accession>
<name>A0A9N8VZ49_9GLOM</name>
<keyword evidence="4 9" id="KW-0812">Transmembrane</keyword>
<evidence type="ECO:0000256" key="4">
    <source>
        <dbReference type="ARBA" id="ARBA00022692"/>
    </source>
</evidence>
<evidence type="ECO:0000256" key="9">
    <source>
        <dbReference type="SAM" id="Phobius"/>
    </source>
</evidence>
<keyword evidence="7 9" id="KW-0472">Membrane</keyword>
<keyword evidence="5" id="KW-0256">Endoplasmic reticulum</keyword>
<feature type="transmembrane region" description="Helical" evidence="9">
    <location>
        <begin position="203"/>
        <end position="225"/>
    </location>
</feature>
<dbReference type="GO" id="GO:0006506">
    <property type="term" value="P:GPI anchor biosynthetic process"/>
    <property type="evidence" value="ECO:0007669"/>
    <property type="project" value="UniProtKB-KW"/>
</dbReference>
<keyword evidence="6 9" id="KW-1133">Transmembrane helix</keyword>
<evidence type="ECO:0000313" key="10">
    <source>
        <dbReference type="EMBL" id="CAG8471423.1"/>
    </source>
</evidence>
<proteinExistence type="predicted"/>
<dbReference type="AlphaFoldDB" id="A0A9N8VZ49"/>
<evidence type="ECO:0000313" key="11">
    <source>
        <dbReference type="Proteomes" id="UP000789508"/>
    </source>
</evidence>
<dbReference type="Pfam" id="PF06699">
    <property type="entry name" value="PIG-F"/>
    <property type="match status" value="1"/>
</dbReference>
<dbReference type="Proteomes" id="UP000789508">
    <property type="component" value="Unassembled WGS sequence"/>
</dbReference>
<dbReference type="OrthoDB" id="17366at2759"/>
<keyword evidence="11" id="KW-1185">Reference proteome</keyword>
<comment type="caution">
    <text evidence="10">The sequence shown here is derived from an EMBL/GenBank/DDBJ whole genome shotgun (WGS) entry which is preliminary data.</text>
</comment>
<protein>
    <submittedName>
        <fullName evidence="10">7503_t:CDS:1</fullName>
    </submittedName>
</protein>
<dbReference type="GO" id="GO:0005789">
    <property type="term" value="C:endoplasmic reticulum membrane"/>
    <property type="evidence" value="ECO:0007669"/>
    <property type="project" value="UniProtKB-SubCell"/>
</dbReference>
<feature type="transmembrane region" description="Helical" evidence="9">
    <location>
        <begin position="161"/>
        <end position="179"/>
    </location>
</feature>
<keyword evidence="3" id="KW-0337">GPI-anchor biosynthesis</keyword>
<comment type="subcellular location">
    <subcellularLocation>
        <location evidence="1">Endoplasmic reticulum membrane</location>
        <topology evidence="1">Multi-pass membrane protein</topology>
    </subcellularLocation>
</comment>
<evidence type="ECO:0000256" key="1">
    <source>
        <dbReference type="ARBA" id="ARBA00004477"/>
    </source>
</evidence>
<dbReference type="InterPro" id="IPR009580">
    <property type="entry name" value="GPI_biosynthesis_protein_Pig-F"/>
</dbReference>
<dbReference type="EMBL" id="CAJVPS010000266">
    <property type="protein sequence ID" value="CAG8471423.1"/>
    <property type="molecule type" value="Genomic_DNA"/>
</dbReference>
<feature type="region of interest" description="Disordered" evidence="8">
    <location>
        <begin position="1"/>
        <end position="23"/>
    </location>
</feature>
<evidence type="ECO:0000256" key="3">
    <source>
        <dbReference type="ARBA" id="ARBA00022502"/>
    </source>
</evidence>
<feature type="transmembrane region" description="Helical" evidence="9">
    <location>
        <begin position="231"/>
        <end position="257"/>
    </location>
</feature>
<feature type="compositionally biased region" description="Low complexity" evidence="8">
    <location>
        <begin position="11"/>
        <end position="23"/>
    </location>
</feature>
<gene>
    <name evidence="10" type="ORF">ALEPTO_LOCUS2031</name>
</gene>
<evidence type="ECO:0000256" key="5">
    <source>
        <dbReference type="ARBA" id="ARBA00022824"/>
    </source>
</evidence>
<evidence type="ECO:0000256" key="8">
    <source>
        <dbReference type="SAM" id="MobiDB-lite"/>
    </source>
</evidence>
<evidence type="ECO:0000256" key="7">
    <source>
        <dbReference type="ARBA" id="ARBA00023136"/>
    </source>
</evidence>
<reference evidence="10" key="1">
    <citation type="submission" date="2021-06" db="EMBL/GenBank/DDBJ databases">
        <authorList>
            <person name="Kallberg Y."/>
            <person name="Tangrot J."/>
            <person name="Rosling A."/>
        </authorList>
    </citation>
    <scope>NUCLEOTIDE SEQUENCE</scope>
    <source>
        <strain evidence="10">FL130A</strain>
    </source>
</reference>
<evidence type="ECO:0000256" key="2">
    <source>
        <dbReference type="ARBA" id="ARBA00004687"/>
    </source>
</evidence>
<evidence type="ECO:0000256" key="6">
    <source>
        <dbReference type="ARBA" id="ARBA00022989"/>
    </source>
</evidence>
<sequence>MSSRIRKPAQTSTSNSPSSTSSSSIALTQSSKLFSFKPIPHLIITLSQIILSTLALFQLPSHKLLDDPVKSLESTVIILAIVQSLIEVARWTVLLDDGSEIGDDVNAKSSKTSMGKIRYMIEKRQWYFVIAVGITLLGSFAFHLIAVLFGAPLFSQIENTWLFAIYVSLLAIFPSACALRENGPAWARIFSDNNPETIPEKSIYYPTVATVVGAWLGAVVIPLDWDRPWQVWPIPCVIGAFLGHVIGSLIAFIACYFNVERAAEKKRIE</sequence>
<comment type="pathway">
    <text evidence="2">Glycolipid biosynthesis; glycosylphosphatidylinositol-anchor biosynthesis.</text>
</comment>
<organism evidence="10 11">
    <name type="scientific">Ambispora leptoticha</name>
    <dbReference type="NCBI Taxonomy" id="144679"/>
    <lineage>
        <taxon>Eukaryota</taxon>
        <taxon>Fungi</taxon>
        <taxon>Fungi incertae sedis</taxon>
        <taxon>Mucoromycota</taxon>
        <taxon>Glomeromycotina</taxon>
        <taxon>Glomeromycetes</taxon>
        <taxon>Archaeosporales</taxon>
        <taxon>Ambisporaceae</taxon>
        <taxon>Ambispora</taxon>
    </lineage>
</organism>
<feature type="transmembrane region" description="Helical" evidence="9">
    <location>
        <begin position="126"/>
        <end position="149"/>
    </location>
</feature>